<protein>
    <recommendedName>
        <fullName evidence="4">Tail fiber protein</fullName>
    </recommendedName>
</protein>
<gene>
    <name evidence="2" type="ORF">NCTC11801_00588</name>
</gene>
<dbReference type="AlphaFoldDB" id="A0A379FLL9"/>
<dbReference type="EMBL" id="UGTZ01000001">
    <property type="protein sequence ID" value="SUC29685.1"/>
    <property type="molecule type" value="Genomic_DNA"/>
</dbReference>
<name>A0A379FLL9_PRORE</name>
<accession>A0A379FLL9</accession>
<feature type="region of interest" description="Disordered" evidence="1">
    <location>
        <begin position="1"/>
        <end position="24"/>
    </location>
</feature>
<organism evidence="2 3">
    <name type="scientific">Providencia rettgeri</name>
    <dbReference type="NCBI Taxonomy" id="587"/>
    <lineage>
        <taxon>Bacteria</taxon>
        <taxon>Pseudomonadati</taxon>
        <taxon>Pseudomonadota</taxon>
        <taxon>Gammaproteobacteria</taxon>
        <taxon>Enterobacterales</taxon>
        <taxon>Morganellaceae</taxon>
        <taxon>Providencia</taxon>
    </lineage>
</organism>
<evidence type="ECO:0000313" key="2">
    <source>
        <dbReference type="EMBL" id="SUC29685.1"/>
    </source>
</evidence>
<evidence type="ECO:0008006" key="4">
    <source>
        <dbReference type="Google" id="ProtNLM"/>
    </source>
</evidence>
<reference evidence="2 3" key="1">
    <citation type="submission" date="2018-06" db="EMBL/GenBank/DDBJ databases">
        <authorList>
            <consortium name="Pathogen Informatics"/>
            <person name="Doyle S."/>
        </authorList>
    </citation>
    <scope>NUCLEOTIDE SEQUENCE [LARGE SCALE GENOMIC DNA]</scope>
    <source>
        <strain evidence="2 3">NCTC11801</strain>
    </source>
</reference>
<evidence type="ECO:0000313" key="3">
    <source>
        <dbReference type="Proteomes" id="UP000254208"/>
    </source>
</evidence>
<dbReference type="Proteomes" id="UP000254208">
    <property type="component" value="Unassembled WGS sequence"/>
</dbReference>
<evidence type="ECO:0000256" key="1">
    <source>
        <dbReference type="SAM" id="MobiDB-lite"/>
    </source>
</evidence>
<sequence length="374" mass="39943">MKKIGDITNTADKNGEFTDGNVAAGTPPTQLMGAWFNSVQREILNVLAKAGIPQSATKEDQLAEAITKLVAGAGYLPTGYSYSKSESDDKYATNEKLTNELKKKRDVNDLSFKGTVNLLNPSKDDFLNFGGDGTGYALQVAIVNNNTNGRFYFHDRAGKKTIYLPIHEKSGTIALTTDIPNVVNATGSSATDIMSQNSVTNELNKKFDKTGGVISATSKAIDIATRASSSGYIQISDENAKAIHHIGKLSADSTLSIRNVSENGSVTIKGDGVRFNGSQLALKSEIPSFVTKFQDVTTSRSNNVNYVNTNSHPIFIVLQSKASTNQNAAYTVNGVVVRWAVAGSAEGFLTSATIPVPPGATYSANGFEKWFEVS</sequence>
<proteinExistence type="predicted"/>